<dbReference type="InterPro" id="IPR015590">
    <property type="entry name" value="Aldehyde_DH_dom"/>
</dbReference>
<sequence length="474" mass="50631">MRHEQIFVGGQFVEPRSDATIAVHNPATEALIGRVPAATAAEALHAVDVAAAAQKRWGRLTAIEHAEHLRRFADALVADAEAIGAALAAESGKSLEDASNEARYAAEITRYHAEWARRIEGEVIPSDTPDETLLLQREPIGVVACLIPFNYPVYTLLRKVAPALIAGNTVVVRPSNNTPLSAFAIARAAQRAGLPDGVFNLLTMDHATAGALCTHPAVGMITLTGSVNAGRVVLEYCKANIAKPSLELGGKTPAIIAADADLEKAATDLVRSKTTHCGQLCTAIERVYVQASVHDRFLALLKEKMAAVRSGDRATDAGLMGPLANAAAREHIHALVQRAQAEGAVLETGGVLPQGPGHFYPATLLSGCRQDMEIVREESFGPILPVLAYQDLDDAIALANDHQFGLSSVLYTEDYRSAMKVANAIEAGELYINRTPADPYQGYHAGWKRSGLGGDDGKHGMLEFTQTRLVVMKY</sequence>
<dbReference type="SUPFAM" id="SSF53720">
    <property type="entry name" value="ALDH-like"/>
    <property type="match status" value="1"/>
</dbReference>
<reference evidence="4" key="1">
    <citation type="submission" date="2023-08" db="EMBL/GenBank/DDBJ databases">
        <title>Increased levels of nutrients transform a symbiont into a lethal pathobiont.</title>
        <authorList>
            <person name="Lachnit T."/>
            <person name="Ulrich L."/>
            <person name="Willmer F.M."/>
            <person name="Hasenbein T."/>
            <person name="Steiner L.X."/>
            <person name="Wolters M."/>
            <person name="Herbst E.M."/>
            <person name="Deines P."/>
        </authorList>
    </citation>
    <scope>NUCLEOTIDE SEQUENCE</scope>
    <source>
        <strain evidence="4">T3</strain>
    </source>
</reference>
<protein>
    <submittedName>
        <fullName evidence="4">Aldehyde dehydrogenase</fullName>
        <ecNumber evidence="4">1.2.1.-</ecNumber>
    </submittedName>
</protein>
<dbReference type="EMBL" id="CP158373">
    <property type="protein sequence ID" value="XBY61971.1"/>
    <property type="molecule type" value="Genomic_DNA"/>
</dbReference>
<dbReference type="AlphaFoldDB" id="A0AAU7XW50"/>
<dbReference type="FunFam" id="3.40.309.10:FF:000009">
    <property type="entry name" value="Aldehyde dehydrogenase A"/>
    <property type="match status" value="1"/>
</dbReference>
<evidence type="ECO:0000256" key="1">
    <source>
        <dbReference type="ARBA" id="ARBA00009986"/>
    </source>
</evidence>
<name>A0AAU7XW50_9PSED</name>
<proteinExistence type="inferred from homology"/>
<dbReference type="PANTHER" id="PTHR43353">
    <property type="entry name" value="SUCCINATE-SEMIALDEHYDE DEHYDROGENASE, MITOCHONDRIAL"/>
    <property type="match status" value="1"/>
</dbReference>
<dbReference type="RefSeq" id="WP_350446414.1">
    <property type="nucleotide sequence ID" value="NZ_CP158373.1"/>
</dbReference>
<gene>
    <name evidence="4" type="primary">aldA</name>
    <name evidence="4" type="ORF">ABS648_18625</name>
</gene>
<evidence type="ECO:0000259" key="3">
    <source>
        <dbReference type="Pfam" id="PF00171"/>
    </source>
</evidence>
<dbReference type="PANTHER" id="PTHR43353:SF5">
    <property type="entry name" value="SUCCINATE-SEMIALDEHYDE DEHYDROGENASE, MITOCHONDRIAL"/>
    <property type="match status" value="1"/>
</dbReference>
<dbReference type="GO" id="GO:0005829">
    <property type="term" value="C:cytosol"/>
    <property type="evidence" value="ECO:0007669"/>
    <property type="project" value="TreeGrafter"/>
</dbReference>
<dbReference type="InterPro" id="IPR050740">
    <property type="entry name" value="Aldehyde_DH_Superfamily"/>
</dbReference>
<feature type="domain" description="Aldehyde dehydrogenase" evidence="3">
    <location>
        <begin position="12"/>
        <end position="470"/>
    </location>
</feature>
<dbReference type="NCBIfam" id="NF007497">
    <property type="entry name" value="PRK10090.1"/>
    <property type="match status" value="1"/>
</dbReference>
<dbReference type="EC" id="1.2.1.-" evidence="4"/>
<keyword evidence="2 4" id="KW-0560">Oxidoreductase</keyword>
<dbReference type="InterPro" id="IPR016162">
    <property type="entry name" value="Ald_DH_N"/>
</dbReference>
<accession>A0AAU7XW50</accession>
<evidence type="ECO:0000313" key="4">
    <source>
        <dbReference type="EMBL" id="XBY61971.1"/>
    </source>
</evidence>
<organism evidence="4">
    <name type="scientific">Pseudomonas solani</name>
    <dbReference type="NCBI Taxonomy" id="2731552"/>
    <lineage>
        <taxon>Bacteria</taxon>
        <taxon>Pseudomonadati</taxon>
        <taxon>Pseudomonadota</taxon>
        <taxon>Gammaproteobacteria</taxon>
        <taxon>Pseudomonadales</taxon>
        <taxon>Pseudomonadaceae</taxon>
        <taxon>Pseudomonas</taxon>
    </lineage>
</organism>
<dbReference type="InterPro" id="IPR016163">
    <property type="entry name" value="Ald_DH_C"/>
</dbReference>
<dbReference type="FunFam" id="3.40.605.10:FF:000007">
    <property type="entry name" value="NAD/NADP-dependent betaine aldehyde dehydrogenase"/>
    <property type="match status" value="1"/>
</dbReference>
<dbReference type="GO" id="GO:0004777">
    <property type="term" value="F:succinate-semialdehyde dehydrogenase (NAD+) activity"/>
    <property type="evidence" value="ECO:0007669"/>
    <property type="project" value="TreeGrafter"/>
</dbReference>
<evidence type="ECO:0000256" key="2">
    <source>
        <dbReference type="ARBA" id="ARBA00023002"/>
    </source>
</evidence>
<dbReference type="Pfam" id="PF00171">
    <property type="entry name" value="Aldedh"/>
    <property type="match status" value="1"/>
</dbReference>
<dbReference type="GO" id="GO:0009450">
    <property type="term" value="P:gamma-aminobutyric acid catabolic process"/>
    <property type="evidence" value="ECO:0007669"/>
    <property type="project" value="TreeGrafter"/>
</dbReference>
<dbReference type="Gene3D" id="3.40.605.10">
    <property type="entry name" value="Aldehyde Dehydrogenase, Chain A, domain 1"/>
    <property type="match status" value="1"/>
</dbReference>
<dbReference type="InterPro" id="IPR016161">
    <property type="entry name" value="Ald_DH/histidinol_DH"/>
</dbReference>
<comment type="similarity">
    <text evidence="1">Belongs to the aldehyde dehydrogenase family.</text>
</comment>
<dbReference type="Gene3D" id="3.40.309.10">
    <property type="entry name" value="Aldehyde Dehydrogenase, Chain A, domain 2"/>
    <property type="match status" value="1"/>
</dbReference>
<dbReference type="CDD" id="cd07088">
    <property type="entry name" value="ALDH_LactADH-AldA"/>
    <property type="match status" value="1"/>
</dbReference>